<dbReference type="EMBL" id="KV428025">
    <property type="protein sequence ID" value="KZT41035.1"/>
    <property type="molecule type" value="Genomic_DNA"/>
</dbReference>
<gene>
    <name evidence="1" type="ORF">SISSUDRAFT_964108</name>
</gene>
<feature type="non-terminal residue" evidence="1">
    <location>
        <position position="161"/>
    </location>
</feature>
<organism evidence="1 2">
    <name type="scientific">Sistotremastrum suecicum HHB10207 ss-3</name>
    <dbReference type="NCBI Taxonomy" id="1314776"/>
    <lineage>
        <taxon>Eukaryota</taxon>
        <taxon>Fungi</taxon>
        <taxon>Dikarya</taxon>
        <taxon>Basidiomycota</taxon>
        <taxon>Agaricomycotina</taxon>
        <taxon>Agaricomycetes</taxon>
        <taxon>Sistotremastrales</taxon>
        <taxon>Sistotremastraceae</taxon>
        <taxon>Sistotremastrum</taxon>
    </lineage>
</organism>
<dbReference type="Pfam" id="PF18759">
    <property type="entry name" value="Plavaka"/>
    <property type="match status" value="1"/>
</dbReference>
<dbReference type="STRING" id="1314776.A0A166FVD3"/>
<dbReference type="OrthoDB" id="2418900at2759"/>
<evidence type="ECO:0000313" key="1">
    <source>
        <dbReference type="EMBL" id="KZT41035.1"/>
    </source>
</evidence>
<proteinExistence type="predicted"/>
<sequence length="161" mass="18555">MWTGDWWWETQMRLPEGSTVVPVIFATDKTNLSVFSGDKVAWPVYMTVGNLDKSTRKKVSQRAWRLVAYLPVPKLDCFQTQEIRRIKGWEIYHECMRHICGPLYSIGPESQGVPLTCADNKLRKVYPFVAVFTVDHPERCLISCCKENRCPECEVQPNSQG</sequence>
<dbReference type="AlphaFoldDB" id="A0A166FVD3"/>
<name>A0A166FVD3_9AGAM</name>
<accession>A0A166FVD3</accession>
<reference evidence="1 2" key="1">
    <citation type="journal article" date="2016" name="Mol. Biol. Evol.">
        <title>Comparative Genomics of Early-Diverging Mushroom-Forming Fungi Provides Insights into the Origins of Lignocellulose Decay Capabilities.</title>
        <authorList>
            <person name="Nagy L.G."/>
            <person name="Riley R."/>
            <person name="Tritt A."/>
            <person name="Adam C."/>
            <person name="Daum C."/>
            <person name="Floudas D."/>
            <person name="Sun H."/>
            <person name="Yadav J.S."/>
            <person name="Pangilinan J."/>
            <person name="Larsson K.H."/>
            <person name="Matsuura K."/>
            <person name="Barry K."/>
            <person name="Labutti K."/>
            <person name="Kuo R."/>
            <person name="Ohm R.A."/>
            <person name="Bhattacharya S.S."/>
            <person name="Shirouzu T."/>
            <person name="Yoshinaga Y."/>
            <person name="Martin F.M."/>
            <person name="Grigoriev I.V."/>
            <person name="Hibbett D.S."/>
        </authorList>
    </citation>
    <scope>NUCLEOTIDE SEQUENCE [LARGE SCALE GENOMIC DNA]</scope>
    <source>
        <strain evidence="1 2">HHB10207 ss-3</strain>
    </source>
</reference>
<dbReference type="InterPro" id="IPR041078">
    <property type="entry name" value="Plavaka"/>
</dbReference>
<evidence type="ECO:0000313" key="2">
    <source>
        <dbReference type="Proteomes" id="UP000076798"/>
    </source>
</evidence>
<keyword evidence="2" id="KW-1185">Reference proteome</keyword>
<dbReference type="Proteomes" id="UP000076798">
    <property type="component" value="Unassembled WGS sequence"/>
</dbReference>
<protein>
    <submittedName>
        <fullName evidence="1">Uncharacterized protein</fullName>
    </submittedName>
</protein>